<dbReference type="OrthoDB" id="288590at2759"/>
<evidence type="ECO:0000256" key="1">
    <source>
        <dbReference type="ARBA" id="ARBA00008056"/>
    </source>
</evidence>
<reference evidence="4" key="1">
    <citation type="journal article" date="2020" name="Stud. Mycol.">
        <title>101 Dothideomycetes genomes: a test case for predicting lifestyles and emergence of pathogens.</title>
        <authorList>
            <person name="Haridas S."/>
            <person name="Albert R."/>
            <person name="Binder M."/>
            <person name="Bloem J."/>
            <person name="Labutti K."/>
            <person name="Salamov A."/>
            <person name="Andreopoulos B."/>
            <person name="Baker S."/>
            <person name="Barry K."/>
            <person name="Bills G."/>
            <person name="Bluhm B."/>
            <person name="Cannon C."/>
            <person name="Castanera R."/>
            <person name="Culley D."/>
            <person name="Daum C."/>
            <person name="Ezra D."/>
            <person name="Gonzalez J."/>
            <person name="Henrissat B."/>
            <person name="Kuo A."/>
            <person name="Liang C."/>
            <person name="Lipzen A."/>
            <person name="Lutzoni F."/>
            <person name="Magnuson J."/>
            <person name="Mondo S."/>
            <person name="Nolan M."/>
            <person name="Ohm R."/>
            <person name="Pangilinan J."/>
            <person name="Park H.-J."/>
            <person name="Ramirez L."/>
            <person name="Alfaro M."/>
            <person name="Sun H."/>
            <person name="Tritt A."/>
            <person name="Yoshinaga Y."/>
            <person name="Zwiers L.-H."/>
            <person name="Turgeon B."/>
            <person name="Goodwin S."/>
            <person name="Spatafora J."/>
            <person name="Crous P."/>
            <person name="Grigoriev I."/>
        </authorList>
    </citation>
    <scope>NUCLEOTIDE SEQUENCE</scope>
    <source>
        <strain evidence="4">CBS 125425</strain>
    </source>
</reference>
<keyword evidence="2" id="KW-0560">Oxidoreductase</keyword>
<dbReference type="Proteomes" id="UP000799444">
    <property type="component" value="Unassembled WGS sequence"/>
</dbReference>
<gene>
    <name evidence="4" type="ORF">EJ04DRAFT_609662</name>
</gene>
<sequence>MVSNGLNGHTNGNNHPPVPIVDLAAWTSGDDQYAQKVAAEKLATAASINGCVGISGHGVDPAKLAEAFAMTKKLFALPYSSKMLAPHPDAPVPHRGYSGTGRENAAKKTETEDWGGTANKTDYEALIDFKESYEIGSQNNKVNYNIWLPEEVFPGFREWGLRFYWELHRAAMVTLDALMMGLELSDEEKRSIKGLHSGHDHQLRLLHYPPIGVERLKDTHASRLGAHTDWSMFTLLFQDEHGGLQFLDRASGEFIDAVPQDGVLYMNIGDMFQRVSNGYYPSALHRVVIKSPNAPRYSIPYFVPPRSDGMIEPQPSRVLRDGRQKYEPVTFKEYSEQSFKAINSY</sequence>
<dbReference type="EMBL" id="ML996186">
    <property type="protein sequence ID" value="KAF2731974.1"/>
    <property type="molecule type" value="Genomic_DNA"/>
</dbReference>
<dbReference type="GO" id="GO:0051213">
    <property type="term" value="F:dioxygenase activity"/>
    <property type="evidence" value="ECO:0007669"/>
    <property type="project" value="UniProtKB-KW"/>
</dbReference>
<keyword evidence="5" id="KW-1185">Reference proteome</keyword>
<accession>A0A9P4QVQ7</accession>
<dbReference type="InterPro" id="IPR050231">
    <property type="entry name" value="Iron_ascorbate_oxido_reductase"/>
</dbReference>
<keyword evidence="4" id="KW-0223">Dioxygenase</keyword>
<dbReference type="PANTHER" id="PTHR47990">
    <property type="entry name" value="2-OXOGLUTARATE (2OG) AND FE(II)-DEPENDENT OXYGENASE SUPERFAMILY PROTEIN-RELATED"/>
    <property type="match status" value="1"/>
</dbReference>
<dbReference type="PROSITE" id="PS51471">
    <property type="entry name" value="FE2OG_OXY"/>
    <property type="match status" value="1"/>
</dbReference>
<comment type="caution">
    <text evidence="4">The sequence shown here is derived from an EMBL/GenBank/DDBJ whole genome shotgun (WGS) entry which is preliminary data.</text>
</comment>
<dbReference type="InterPro" id="IPR026992">
    <property type="entry name" value="DIOX_N"/>
</dbReference>
<dbReference type="GO" id="GO:0046872">
    <property type="term" value="F:metal ion binding"/>
    <property type="evidence" value="ECO:0007669"/>
    <property type="project" value="UniProtKB-KW"/>
</dbReference>
<comment type="similarity">
    <text evidence="1 2">Belongs to the iron/ascorbate-dependent oxidoreductase family.</text>
</comment>
<dbReference type="SUPFAM" id="SSF51197">
    <property type="entry name" value="Clavaminate synthase-like"/>
    <property type="match status" value="1"/>
</dbReference>
<dbReference type="Gene3D" id="2.60.120.330">
    <property type="entry name" value="B-lactam Antibiotic, Isopenicillin N Synthase, Chain"/>
    <property type="match status" value="1"/>
</dbReference>
<protein>
    <submittedName>
        <fullName evidence="4">Leucoanthocyanidin dioxygenase</fullName>
    </submittedName>
</protein>
<keyword evidence="2" id="KW-0479">Metal-binding</keyword>
<organism evidence="4 5">
    <name type="scientific">Polyplosphaeria fusca</name>
    <dbReference type="NCBI Taxonomy" id="682080"/>
    <lineage>
        <taxon>Eukaryota</taxon>
        <taxon>Fungi</taxon>
        <taxon>Dikarya</taxon>
        <taxon>Ascomycota</taxon>
        <taxon>Pezizomycotina</taxon>
        <taxon>Dothideomycetes</taxon>
        <taxon>Pleosporomycetidae</taxon>
        <taxon>Pleosporales</taxon>
        <taxon>Tetraplosphaeriaceae</taxon>
        <taxon>Polyplosphaeria</taxon>
    </lineage>
</organism>
<evidence type="ECO:0000256" key="2">
    <source>
        <dbReference type="RuleBase" id="RU003682"/>
    </source>
</evidence>
<dbReference type="InterPro" id="IPR044861">
    <property type="entry name" value="IPNS-like_FE2OG_OXY"/>
</dbReference>
<feature type="domain" description="Fe2OG dioxygenase" evidence="3">
    <location>
        <begin position="199"/>
        <end position="305"/>
    </location>
</feature>
<dbReference type="GO" id="GO:0044283">
    <property type="term" value="P:small molecule biosynthetic process"/>
    <property type="evidence" value="ECO:0007669"/>
    <property type="project" value="UniProtKB-ARBA"/>
</dbReference>
<evidence type="ECO:0000259" key="3">
    <source>
        <dbReference type="PROSITE" id="PS51471"/>
    </source>
</evidence>
<proteinExistence type="inferred from homology"/>
<keyword evidence="2" id="KW-0408">Iron</keyword>
<evidence type="ECO:0000313" key="4">
    <source>
        <dbReference type="EMBL" id="KAF2731974.1"/>
    </source>
</evidence>
<name>A0A9P4QVQ7_9PLEO</name>
<dbReference type="Pfam" id="PF03171">
    <property type="entry name" value="2OG-FeII_Oxy"/>
    <property type="match status" value="1"/>
</dbReference>
<evidence type="ECO:0000313" key="5">
    <source>
        <dbReference type="Proteomes" id="UP000799444"/>
    </source>
</evidence>
<dbReference type="Pfam" id="PF14226">
    <property type="entry name" value="DIOX_N"/>
    <property type="match status" value="1"/>
</dbReference>
<dbReference type="InterPro" id="IPR005123">
    <property type="entry name" value="Oxoglu/Fe-dep_dioxygenase_dom"/>
</dbReference>
<dbReference type="InterPro" id="IPR027443">
    <property type="entry name" value="IPNS-like_sf"/>
</dbReference>
<dbReference type="AlphaFoldDB" id="A0A9P4QVQ7"/>